<dbReference type="Proteomes" id="UP000706525">
    <property type="component" value="Unassembled WGS sequence"/>
</dbReference>
<evidence type="ECO:0000313" key="2">
    <source>
        <dbReference type="Proteomes" id="UP000706525"/>
    </source>
</evidence>
<dbReference type="EMBL" id="CAJZAG010000011">
    <property type="protein sequence ID" value="CAG9182974.1"/>
    <property type="molecule type" value="Genomic_DNA"/>
</dbReference>
<dbReference type="Pfam" id="PF01042">
    <property type="entry name" value="Ribonuc_L-PSP"/>
    <property type="match status" value="1"/>
</dbReference>
<proteinExistence type="predicted"/>
<dbReference type="InterPro" id="IPR035709">
    <property type="entry name" value="YoaB-like"/>
</dbReference>
<protein>
    <recommendedName>
        <fullName evidence="3">RidA family protein</fullName>
    </recommendedName>
</protein>
<dbReference type="InterPro" id="IPR006175">
    <property type="entry name" value="YjgF/YER057c/UK114"/>
</dbReference>
<comment type="caution">
    <text evidence="1">The sequence shown here is derived from an EMBL/GenBank/DDBJ whole genome shotgun (WGS) entry which is preliminary data.</text>
</comment>
<accession>A0ABM8XRQ7</accession>
<reference evidence="1 2" key="1">
    <citation type="submission" date="2021-08" db="EMBL/GenBank/DDBJ databases">
        <authorList>
            <person name="Peeters C."/>
        </authorList>
    </citation>
    <scope>NUCLEOTIDE SEQUENCE [LARGE SCALE GENOMIC DNA]</scope>
    <source>
        <strain evidence="1 2">LMG 32289</strain>
    </source>
</reference>
<dbReference type="InterPro" id="IPR035959">
    <property type="entry name" value="RutC-like_sf"/>
</dbReference>
<name>A0ABM8XRQ7_9BURK</name>
<evidence type="ECO:0008006" key="3">
    <source>
        <dbReference type="Google" id="ProtNLM"/>
    </source>
</evidence>
<dbReference type="Gene3D" id="3.30.1330.40">
    <property type="entry name" value="RutC-like"/>
    <property type="match status" value="1"/>
</dbReference>
<keyword evidence="2" id="KW-1185">Reference proteome</keyword>
<dbReference type="CDD" id="cd06150">
    <property type="entry name" value="YjgF_YER057c_UK114_like_2"/>
    <property type="match status" value="1"/>
</dbReference>
<dbReference type="PANTHER" id="PTHR47328">
    <property type="match status" value="1"/>
</dbReference>
<sequence length="118" mass="12869">MSKIERFETSARMSHTVIHGNTVYLAGAIAERLDGDITAQSEQALAEVERLLALAGSDKSRLLTTQIWLKDLPRDFAAMNAVWERWLPAGAAPARATCQAQMADAAILVEFIVTAARD</sequence>
<dbReference type="SUPFAM" id="SSF55298">
    <property type="entry name" value="YjgF-like"/>
    <property type="match status" value="1"/>
</dbReference>
<gene>
    <name evidence="1" type="ORF">LMG32289_05240</name>
</gene>
<dbReference type="RefSeq" id="WP_223993702.1">
    <property type="nucleotide sequence ID" value="NZ_CAJZAG010000011.1"/>
</dbReference>
<organism evidence="1 2">
    <name type="scientific">Cupriavidus pampae</name>
    <dbReference type="NCBI Taxonomy" id="659251"/>
    <lineage>
        <taxon>Bacteria</taxon>
        <taxon>Pseudomonadati</taxon>
        <taxon>Pseudomonadota</taxon>
        <taxon>Betaproteobacteria</taxon>
        <taxon>Burkholderiales</taxon>
        <taxon>Burkholderiaceae</taxon>
        <taxon>Cupriavidus</taxon>
    </lineage>
</organism>
<dbReference type="PANTHER" id="PTHR47328:SF1">
    <property type="entry name" value="RUTC FAMILY PROTEIN YOAB"/>
    <property type="match status" value="1"/>
</dbReference>
<evidence type="ECO:0000313" key="1">
    <source>
        <dbReference type="EMBL" id="CAG9182974.1"/>
    </source>
</evidence>